<dbReference type="EMBL" id="OX597820">
    <property type="protein sequence ID" value="CAI9725924.1"/>
    <property type="molecule type" value="Genomic_DNA"/>
</dbReference>
<gene>
    <name evidence="1" type="ORF">OCTVUL_1B010858</name>
</gene>
<evidence type="ECO:0000313" key="1">
    <source>
        <dbReference type="EMBL" id="CAI9725924.1"/>
    </source>
</evidence>
<keyword evidence="2" id="KW-1185">Reference proteome</keyword>
<reference evidence="1" key="1">
    <citation type="submission" date="2023-08" db="EMBL/GenBank/DDBJ databases">
        <authorList>
            <person name="Alioto T."/>
            <person name="Alioto T."/>
            <person name="Gomez Garrido J."/>
        </authorList>
    </citation>
    <scope>NUCLEOTIDE SEQUENCE</scope>
</reference>
<dbReference type="Proteomes" id="UP001162480">
    <property type="component" value="Chromosome 7"/>
</dbReference>
<proteinExistence type="predicted"/>
<protein>
    <submittedName>
        <fullName evidence="1">Uncharacterized protein</fullName>
    </submittedName>
</protein>
<organism evidence="1 2">
    <name type="scientific">Octopus vulgaris</name>
    <name type="common">Common octopus</name>
    <dbReference type="NCBI Taxonomy" id="6645"/>
    <lineage>
        <taxon>Eukaryota</taxon>
        <taxon>Metazoa</taxon>
        <taxon>Spiralia</taxon>
        <taxon>Lophotrochozoa</taxon>
        <taxon>Mollusca</taxon>
        <taxon>Cephalopoda</taxon>
        <taxon>Coleoidea</taxon>
        <taxon>Octopodiformes</taxon>
        <taxon>Octopoda</taxon>
        <taxon>Incirrata</taxon>
        <taxon>Octopodidae</taxon>
        <taxon>Octopus</taxon>
    </lineage>
</organism>
<dbReference type="AlphaFoldDB" id="A0AA36B268"/>
<sequence>MSEMYTREMYKERERINIGTFNVGSRKQKIVAEVFDYNLLRYALSCINGVNGIVGVADAAEAAGVVAMAGVAAVTDADDIAGLAVGTGVDAHVGVGDFPRLLVLAVLVDDDDIVSVVGAAFDTGRCRFSCSC</sequence>
<accession>A0AA36B268</accession>
<evidence type="ECO:0000313" key="2">
    <source>
        <dbReference type="Proteomes" id="UP001162480"/>
    </source>
</evidence>
<name>A0AA36B268_OCTVU</name>